<reference evidence="9 10" key="1">
    <citation type="submission" date="2020-08" db="EMBL/GenBank/DDBJ databases">
        <title>Genomic Encyclopedia of Type Strains, Phase IV (KMG-IV): sequencing the most valuable type-strain genomes for metagenomic binning, comparative biology and taxonomic classification.</title>
        <authorList>
            <person name="Goeker M."/>
        </authorList>
    </citation>
    <scope>NUCLEOTIDE SEQUENCE [LARGE SCALE GENOMIC DNA]</scope>
    <source>
        <strain evidence="9 10">DSM 102044</strain>
    </source>
</reference>
<proteinExistence type="predicted"/>
<dbReference type="InterPro" id="IPR050250">
    <property type="entry name" value="Macrolide_Exporter_MacB"/>
</dbReference>
<keyword evidence="2" id="KW-1003">Cell membrane</keyword>
<dbReference type="Proteomes" id="UP000588604">
    <property type="component" value="Unassembled WGS sequence"/>
</dbReference>
<protein>
    <submittedName>
        <fullName evidence="9">Putative ABC transport system permease protein</fullName>
    </submittedName>
</protein>
<evidence type="ECO:0000313" key="10">
    <source>
        <dbReference type="Proteomes" id="UP000588604"/>
    </source>
</evidence>
<feature type="transmembrane region" description="Helical" evidence="6">
    <location>
        <begin position="380"/>
        <end position="405"/>
    </location>
</feature>
<keyword evidence="10" id="KW-1185">Reference proteome</keyword>
<dbReference type="RefSeq" id="WP_184496362.1">
    <property type="nucleotide sequence ID" value="NZ_JACIJO010000003.1"/>
</dbReference>
<accession>A0A841MH48</accession>
<dbReference type="InterPro" id="IPR003838">
    <property type="entry name" value="ABC3_permease_C"/>
</dbReference>
<keyword evidence="4 6" id="KW-1133">Transmembrane helix</keyword>
<name>A0A841MH48_9BACT</name>
<feature type="transmembrane region" description="Helical" evidence="6">
    <location>
        <begin position="339"/>
        <end position="360"/>
    </location>
</feature>
<feature type="transmembrane region" description="Helical" evidence="6">
    <location>
        <begin position="723"/>
        <end position="750"/>
    </location>
</feature>
<dbReference type="AlphaFoldDB" id="A0A841MH48"/>
<comment type="caution">
    <text evidence="9">The sequence shown here is derived from an EMBL/GenBank/DDBJ whole genome shotgun (WGS) entry which is preliminary data.</text>
</comment>
<comment type="subcellular location">
    <subcellularLocation>
        <location evidence="1">Cell membrane</location>
        <topology evidence="1">Multi-pass membrane protein</topology>
    </subcellularLocation>
</comment>
<feature type="domain" description="ABC3 transporter permease C-terminal" evidence="7">
    <location>
        <begin position="682"/>
        <end position="795"/>
    </location>
</feature>
<dbReference type="EMBL" id="JACIJO010000003">
    <property type="protein sequence ID" value="MBB6327542.1"/>
    <property type="molecule type" value="Genomic_DNA"/>
</dbReference>
<dbReference type="Pfam" id="PF02687">
    <property type="entry name" value="FtsX"/>
    <property type="match status" value="2"/>
</dbReference>
<feature type="domain" description="ABC3 transporter permease C-terminal" evidence="7">
    <location>
        <begin position="289"/>
        <end position="406"/>
    </location>
</feature>
<feature type="domain" description="MacB-like periplasmic core" evidence="8">
    <location>
        <begin position="436"/>
        <end position="641"/>
    </location>
</feature>
<dbReference type="PANTHER" id="PTHR30572:SF18">
    <property type="entry name" value="ABC-TYPE MACROLIDE FAMILY EXPORT SYSTEM PERMEASE COMPONENT 2"/>
    <property type="match status" value="1"/>
</dbReference>
<feature type="transmembrane region" description="Helical" evidence="6">
    <location>
        <begin position="680"/>
        <end position="703"/>
    </location>
</feature>
<evidence type="ECO:0000256" key="4">
    <source>
        <dbReference type="ARBA" id="ARBA00022989"/>
    </source>
</evidence>
<evidence type="ECO:0000313" key="9">
    <source>
        <dbReference type="EMBL" id="MBB6327542.1"/>
    </source>
</evidence>
<dbReference type="Pfam" id="PF12704">
    <property type="entry name" value="MacB_PCD"/>
    <property type="match status" value="2"/>
</dbReference>
<keyword evidence="3 6" id="KW-0812">Transmembrane</keyword>
<dbReference type="InterPro" id="IPR025857">
    <property type="entry name" value="MacB_PCD"/>
</dbReference>
<gene>
    <name evidence="9" type="ORF">FHS59_003185</name>
</gene>
<evidence type="ECO:0000256" key="3">
    <source>
        <dbReference type="ARBA" id="ARBA00022692"/>
    </source>
</evidence>
<feature type="domain" description="MacB-like periplasmic core" evidence="8">
    <location>
        <begin position="20"/>
        <end position="243"/>
    </location>
</feature>
<organism evidence="9 10">
    <name type="scientific">Algoriphagus iocasae</name>
    <dbReference type="NCBI Taxonomy" id="1836499"/>
    <lineage>
        <taxon>Bacteria</taxon>
        <taxon>Pseudomonadati</taxon>
        <taxon>Bacteroidota</taxon>
        <taxon>Cytophagia</taxon>
        <taxon>Cytophagales</taxon>
        <taxon>Cyclobacteriaceae</taxon>
        <taxon>Algoriphagus</taxon>
    </lineage>
</organism>
<feature type="transmembrane region" description="Helical" evidence="6">
    <location>
        <begin position="21"/>
        <end position="41"/>
    </location>
</feature>
<dbReference type="GO" id="GO:0005886">
    <property type="term" value="C:plasma membrane"/>
    <property type="evidence" value="ECO:0007669"/>
    <property type="project" value="UniProtKB-SubCell"/>
</dbReference>
<feature type="transmembrane region" description="Helical" evidence="6">
    <location>
        <begin position="286"/>
        <end position="305"/>
    </location>
</feature>
<evidence type="ECO:0000256" key="2">
    <source>
        <dbReference type="ARBA" id="ARBA00022475"/>
    </source>
</evidence>
<evidence type="ECO:0000256" key="6">
    <source>
        <dbReference type="SAM" id="Phobius"/>
    </source>
</evidence>
<keyword evidence="5 6" id="KW-0472">Membrane</keyword>
<feature type="transmembrane region" description="Helical" evidence="6">
    <location>
        <begin position="426"/>
        <end position="446"/>
    </location>
</feature>
<dbReference type="GO" id="GO:0022857">
    <property type="term" value="F:transmembrane transporter activity"/>
    <property type="evidence" value="ECO:0007669"/>
    <property type="project" value="TreeGrafter"/>
</dbReference>
<evidence type="ECO:0000259" key="7">
    <source>
        <dbReference type="Pfam" id="PF02687"/>
    </source>
</evidence>
<evidence type="ECO:0000259" key="8">
    <source>
        <dbReference type="Pfam" id="PF12704"/>
    </source>
</evidence>
<sequence length="802" mass="90334">MIKTYIKLAFRNLLRNKTSSVIHIAGLGIGIVSTLMILFYVDFEQSYEDMHTNAKNIFRITLDIYNGNEFVLNDAQTYQLIGQELKEQIPEVLDYVRMFPMEPIEVKAISTDVKSYESKVYLADESILEIFTFDLIADEGISKFSEPFKVIIAESVANKYFGKTDVVGEMLTFPYDQTPLEIVAVMQDSPQNTHIKYDMLVSHVTLPIVQSWYKENLWNANNEYTFLLMNEGVDLADFNEKLVRYSEENVQMESEIVIAEPIEDIHLYSNKTYEPEVNGSAQTVNFMLLIGILILVLAWINYVNLSTAKAMDRAKEVGIRKTIGSSKGQLIIQFFTDAFFTNLLAGLTAVLIFIVLLPYFKEFSQLDLSIAHFGELRLTILLLGVIIFGTLVSGFYPALVLSGFNPISVLKGKFSNTTKGVALRKGLVYVQFIASVVLLCVTMAVFKQMQFLNSQDLGVEIDNTLVIRSPQNVPDSLRQSLISAFESQALQNTWVEHLTLANSVPGSETKDMSSSSGVRKLGEDESVGGFTYYHYGVKENYPEVMGIELLAGNYLEPETPFEQVLISEKAMNNLGYSTPEEAIGQTITFYRSSSPSEIQGVFKNFHQRSPKEEYMPLIIYRGNNPDNIIVKLNTSDSKMAVAGLEEIWNKVYPESSYDYYFLNDTYNAQYQQEQQFAKTVLLFTLLSILIAGLGLFGLSAYMVQLRTKEIGVRTVLGASKPSLVWILSRGFMGIVGLSGLIAIPISYYFIQSWLGNYASKFEINWQLFVIPLLFIIMVAMLTVGTQTLRSAYANPVDSLKSE</sequence>
<evidence type="ECO:0000256" key="1">
    <source>
        <dbReference type="ARBA" id="ARBA00004651"/>
    </source>
</evidence>
<feature type="transmembrane region" description="Helical" evidence="6">
    <location>
        <begin position="765"/>
        <end position="783"/>
    </location>
</feature>
<dbReference type="PANTHER" id="PTHR30572">
    <property type="entry name" value="MEMBRANE COMPONENT OF TRANSPORTER-RELATED"/>
    <property type="match status" value="1"/>
</dbReference>
<evidence type="ECO:0000256" key="5">
    <source>
        <dbReference type="ARBA" id="ARBA00023136"/>
    </source>
</evidence>